<dbReference type="AlphaFoldDB" id="A0A0K2V9C6"/>
<name>A0A0K2V9C6_LEPSM</name>
<accession>A0A0K2V9C6</accession>
<reference evidence="1" key="1">
    <citation type="submission" date="2014-05" db="EMBL/GenBank/DDBJ databases">
        <authorList>
            <person name="Chronopoulou M."/>
        </authorList>
    </citation>
    <scope>NUCLEOTIDE SEQUENCE</scope>
    <source>
        <tissue evidence="1">Whole organism</tissue>
    </source>
</reference>
<sequence length="40" mass="4746">MEVKNPNGKSPKKQFKIDKFFDSTAEEWIKLQKPSKKSYD</sequence>
<evidence type="ECO:0000313" key="1">
    <source>
        <dbReference type="EMBL" id="CDW46910.1"/>
    </source>
</evidence>
<dbReference type="EMBL" id="HACA01029549">
    <property type="protein sequence ID" value="CDW46910.1"/>
    <property type="molecule type" value="Transcribed_RNA"/>
</dbReference>
<protein>
    <submittedName>
        <fullName evidence="1">Uncharacterized protein</fullName>
    </submittedName>
</protein>
<organism evidence="1">
    <name type="scientific">Lepeophtheirus salmonis</name>
    <name type="common">Salmon louse</name>
    <name type="synonym">Caligus salmonis</name>
    <dbReference type="NCBI Taxonomy" id="72036"/>
    <lineage>
        <taxon>Eukaryota</taxon>
        <taxon>Metazoa</taxon>
        <taxon>Ecdysozoa</taxon>
        <taxon>Arthropoda</taxon>
        <taxon>Crustacea</taxon>
        <taxon>Multicrustacea</taxon>
        <taxon>Hexanauplia</taxon>
        <taxon>Copepoda</taxon>
        <taxon>Siphonostomatoida</taxon>
        <taxon>Caligidae</taxon>
        <taxon>Lepeophtheirus</taxon>
    </lineage>
</organism>
<proteinExistence type="predicted"/>